<keyword evidence="2" id="KW-1133">Transmembrane helix</keyword>
<dbReference type="AlphaFoldDB" id="A0A7W8GF51"/>
<proteinExistence type="predicted"/>
<evidence type="ECO:0000313" key="4">
    <source>
        <dbReference type="Proteomes" id="UP000525389"/>
    </source>
</evidence>
<dbReference type="EMBL" id="JACHFN010000006">
    <property type="protein sequence ID" value="MBB5234489.1"/>
    <property type="molecule type" value="Genomic_DNA"/>
</dbReference>
<dbReference type="RefSeq" id="WP_184028370.1">
    <property type="nucleotide sequence ID" value="NZ_JACHFN010000006.1"/>
</dbReference>
<dbReference type="Proteomes" id="UP000525389">
    <property type="component" value="Unassembled WGS sequence"/>
</dbReference>
<keyword evidence="4" id="KW-1185">Reference proteome</keyword>
<comment type="caution">
    <text evidence="3">The sequence shown here is derived from an EMBL/GenBank/DDBJ whole genome shotgun (WGS) entry which is preliminary data.</text>
</comment>
<evidence type="ECO:0000256" key="1">
    <source>
        <dbReference type="SAM" id="Coils"/>
    </source>
</evidence>
<organism evidence="3 4">
    <name type="scientific">Deinococcus budaensis</name>
    <dbReference type="NCBI Taxonomy" id="1665626"/>
    <lineage>
        <taxon>Bacteria</taxon>
        <taxon>Thermotogati</taxon>
        <taxon>Deinococcota</taxon>
        <taxon>Deinococci</taxon>
        <taxon>Deinococcales</taxon>
        <taxon>Deinococcaceae</taxon>
        <taxon>Deinococcus</taxon>
    </lineage>
</organism>
<reference evidence="3 4" key="1">
    <citation type="submission" date="2020-08" db="EMBL/GenBank/DDBJ databases">
        <title>Genomic Encyclopedia of Type Strains, Phase IV (KMG-IV): sequencing the most valuable type-strain genomes for metagenomic binning, comparative biology and taxonomic classification.</title>
        <authorList>
            <person name="Goeker M."/>
        </authorList>
    </citation>
    <scope>NUCLEOTIDE SEQUENCE [LARGE SCALE GENOMIC DNA]</scope>
    <source>
        <strain evidence="3 4">DSM 101791</strain>
    </source>
</reference>
<protein>
    <submittedName>
        <fullName evidence="3">Uncharacterized protein</fullName>
    </submittedName>
</protein>
<feature type="coiled-coil region" evidence="1">
    <location>
        <begin position="138"/>
        <end position="165"/>
    </location>
</feature>
<accession>A0A7W8GF51</accession>
<keyword evidence="1" id="KW-0175">Coiled coil</keyword>
<feature type="transmembrane region" description="Helical" evidence="2">
    <location>
        <begin position="21"/>
        <end position="41"/>
    </location>
</feature>
<feature type="transmembrane region" description="Helical" evidence="2">
    <location>
        <begin position="107"/>
        <end position="126"/>
    </location>
</feature>
<evidence type="ECO:0000313" key="3">
    <source>
        <dbReference type="EMBL" id="MBB5234489.1"/>
    </source>
</evidence>
<gene>
    <name evidence="3" type="ORF">HNQ09_001927</name>
</gene>
<keyword evidence="2" id="KW-0472">Membrane</keyword>
<sequence>MRSLDRLARWLRWCDRVLGRLVTVGALYALIVFAYTYSAVLADVGDTVIGPPIVQEALRAIIVIHVARAFAKRWREFTLPQRLCWALLGVGMALNLARSHFGGVPLTLSYALVHLALVGITWRLMAATRREVVLARDNARLRQEAQAADARARVAEARTAELEAALTTRSRRTS</sequence>
<evidence type="ECO:0000256" key="2">
    <source>
        <dbReference type="SAM" id="Phobius"/>
    </source>
</evidence>
<name>A0A7W8GF51_9DEIO</name>
<keyword evidence="2" id="KW-0812">Transmembrane</keyword>